<evidence type="ECO:0000313" key="2">
    <source>
        <dbReference type="EMBL" id="SBV95291.1"/>
    </source>
</evidence>
<gene>
    <name evidence="2" type="ORF">KL86DYS1_11354</name>
</gene>
<dbReference type="Pfam" id="PF18939">
    <property type="entry name" value="DUF5686"/>
    <property type="match status" value="1"/>
</dbReference>
<dbReference type="AlphaFoldDB" id="A0A212J744"/>
<feature type="signal peptide" evidence="1">
    <location>
        <begin position="1"/>
        <end position="21"/>
    </location>
</feature>
<dbReference type="EMBL" id="FLUM01000001">
    <property type="protein sequence ID" value="SBV95291.1"/>
    <property type="molecule type" value="Genomic_DNA"/>
</dbReference>
<accession>A0A212J744</accession>
<dbReference type="Gene3D" id="2.60.40.1120">
    <property type="entry name" value="Carboxypeptidase-like, regulatory domain"/>
    <property type="match status" value="1"/>
</dbReference>
<evidence type="ECO:0000256" key="1">
    <source>
        <dbReference type="SAM" id="SignalP"/>
    </source>
</evidence>
<keyword evidence="1" id="KW-0732">Signal</keyword>
<dbReference type="InterPro" id="IPR008969">
    <property type="entry name" value="CarboxyPept-like_regulatory"/>
</dbReference>
<evidence type="ECO:0008006" key="3">
    <source>
        <dbReference type="Google" id="ProtNLM"/>
    </source>
</evidence>
<reference evidence="2" key="1">
    <citation type="submission" date="2016-04" db="EMBL/GenBank/DDBJ databases">
        <authorList>
            <person name="Evans L.H."/>
            <person name="Alamgir A."/>
            <person name="Owens N."/>
            <person name="Weber N.D."/>
            <person name="Virtaneva K."/>
            <person name="Barbian K."/>
            <person name="Babar A."/>
            <person name="Rosenke K."/>
        </authorList>
    </citation>
    <scope>NUCLEOTIDE SEQUENCE</scope>
    <source>
        <strain evidence="2">86-1</strain>
    </source>
</reference>
<dbReference type="InterPro" id="IPR043741">
    <property type="entry name" value="DUF5686"/>
</dbReference>
<dbReference type="SUPFAM" id="SSF49464">
    <property type="entry name" value="Carboxypeptidase regulatory domain-like"/>
    <property type="match status" value="1"/>
</dbReference>
<protein>
    <recommendedName>
        <fullName evidence="3">Outer membrane protein beta-barrel domain-containing protein</fullName>
    </recommendedName>
</protein>
<organism evidence="2">
    <name type="scientific">uncultured Dysgonomonas sp</name>
    <dbReference type="NCBI Taxonomy" id="206096"/>
    <lineage>
        <taxon>Bacteria</taxon>
        <taxon>Pseudomonadati</taxon>
        <taxon>Bacteroidota</taxon>
        <taxon>Bacteroidia</taxon>
        <taxon>Bacteroidales</taxon>
        <taxon>Dysgonomonadaceae</taxon>
        <taxon>Dysgonomonas</taxon>
        <taxon>environmental samples</taxon>
    </lineage>
</organism>
<dbReference type="RefSeq" id="WP_296939260.1">
    <property type="nucleotide sequence ID" value="NZ_LT599032.1"/>
</dbReference>
<proteinExistence type="predicted"/>
<sequence>MKHLHALILLTLSLAYIPVSAQNFKGKITDKSGEPLYGSSIYIKEVNQGLVCNDNGFYQTNLTTGSYNVEYKCLGFRRVERKIQIRENETLTLDIILEENPYTLKEVTVSNNEDPAYPIIRKAIEKAPLYAGAIKEYTADVYIKGNGEILKVGSLVDRLSKNAEGIKLSELQNQIFVQESFNEVQFTSPDKYNQTVKAFSSSIPDNLDAKDAMGVIQSSLYMPKAGMFISPLNPKAFTYYRFRYEGFFEDGDATVNKIKIEPKMKDPILYSGYIYIADNTWHIYSAELTSNVYGVKEEHTITYQELKENAFLPVSYLINSNIDILGNKFTFSYYASLKYKDIEINKEISKELAEKKKTKKRDFEIKRDSLYKTESDSLATKRDSVYWANIRVIPLEEREIVSYVKKDSIQQHLDSVRKEYHNSKFSFMDIFSGGKIGGDSTRFTFKFDGLLLGVPEYNFVDGLWLGQKFDLTTKIGKNNKLSISPYIYYTTSRKRIVGGSDINLLYSRMKMGELIISGGSMSEDFNPTGIHRFNNATSSLIRGKNYNHFYQNDYISVSNTIELSHGLTLITGLEIAKRSGLSNHTDYTWGKKSWITPNMFSGDRFDKTAYNIGINYIPYVYYTVNDGVKRYQKITSPVFFFRYSEAFASWQTNNSKYRKLRVGIYQQLRLSEFSRFNYHIEGGGFLGNKDKMHFADFQQFNTSDVTVNLRSPFTSFMLLENYTASTNKHWIKGEFNYDSHYLLLKRLPFLQGKMFTESIHLKNLYTPDMRLYSEIGYSINITSLLNFGAFASFKKAKYQDFGLRILFDLERSKKLFK</sequence>
<feature type="chain" id="PRO_5012939559" description="Outer membrane protein beta-barrel domain-containing protein" evidence="1">
    <location>
        <begin position="22"/>
        <end position="817"/>
    </location>
</feature>
<dbReference type="Pfam" id="PF13715">
    <property type="entry name" value="CarbopepD_reg_2"/>
    <property type="match status" value="1"/>
</dbReference>
<name>A0A212J744_9BACT</name>